<evidence type="ECO:0000313" key="2">
    <source>
        <dbReference type="Proteomes" id="UP000010473"/>
    </source>
</evidence>
<dbReference type="KEGG" id="scs:Sta7437_3467"/>
<dbReference type="Proteomes" id="UP000010473">
    <property type="component" value="Chromosome"/>
</dbReference>
<dbReference type="HOGENOM" id="CLU_2275706_0_0_3"/>
<accession>K9XWQ4</accession>
<dbReference type="EMBL" id="CP003653">
    <property type="protein sequence ID" value="AFZ36968.1"/>
    <property type="molecule type" value="Genomic_DNA"/>
</dbReference>
<dbReference type="InterPro" id="IPR011990">
    <property type="entry name" value="TPR-like_helical_dom_sf"/>
</dbReference>
<organism evidence="1 2">
    <name type="scientific">Stanieria cyanosphaera (strain ATCC 29371 / PCC 7437)</name>
    <dbReference type="NCBI Taxonomy" id="111780"/>
    <lineage>
        <taxon>Bacteria</taxon>
        <taxon>Bacillati</taxon>
        <taxon>Cyanobacteriota</taxon>
        <taxon>Cyanophyceae</taxon>
        <taxon>Pleurocapsales</taxon>
        <taxon>Dermocarpellaceae</taxon>
        <taxon>Stanieria</taxon>
    </lineage>
</organism>
<gene>
    <name evidence="1" type="ordered locus">Sta7437_3467</name>
</gene>
<proteinExistence type="predicted"/>
<dbReference type="SMART" id="SM00028">
    <property type="entry name" value="TPR"/>
    <property type="match status" value="2"/>
</dbReference>
<keyword evidence="2" id="KW-1185">Reference proteome</keyword>
<dbReference type="RefSeq" id="WP_015194630.1">
    <property type="nucleotide sequence ID" value="NC_019748.1"/>
</dbReference>
<dbReference type="AlphaFoldDB" id="K9XWQ4"/>
<sequence>MDLNPANVRAWINQGVTFREMGLYDLAVENFDIAGIIGNSLHERIYAERGRAYHLRGDWNCAVADYQNALELLALQPNLINYQQKVQSWLDELLDPSKNFLD</sequence>
<dbReference type="Gene3D" id="1.25.40.10">
    <property type="entry name" value="Tetratricopeptide repeat domain"/>
    <property type="match status" value="1"/>
</dbReference>
<protein>
    <submittedName>
        <fullName evidence="1">Tetratricopeptide TPR_2 repeat protein</fullName>
    </submittedName>
</protein>
<reference evidence="2" key="1">
    <citation type="journal article" date="2013" name="Proc. Natl. Acad. Sci. U.S.A.">
        <title>Improving the coverage of the cyanobacterial phylum using diversity-driven genome sequencing.</title>
        <authorList>
            <person name="Shih P.M."/>
            <person name="Wu D."/>
            <person name="Latifi A."/>
            <person name="Axen S.D."/>
            <person name="Fewer D.P."/>
            <person name="Talla E."/>
            <person name="Calteau A."/>
            <person name="Cai F."/>
            <person name="Tandeau de Marsac N."/>
            <person name="Rippka R."/>
            <person name="Herdman M."/>
            <person name="Sivonen K."/>
            <person name="Coursin T."/>
            <person name="Laurent T."/>
            <person name="Goodwin L."/>
            <person name="Nolan M."/>
            <person name="Davenport K.W."/>
            <person name="Han C.S."/>
            <person name="Rubin E.M."/>
            <person name="Eisen J.A."/>
            <person name="Woyke T."/>
            <person name="Gugger M."/>
            <person name="Kerfeld C.A."/>
        </authorList>
    </citation>
    <scope>NUCLEOTIDE SEQUENCE [LARGE SCALE GENOMIC DNA]</scope>
    <source>
        <strain evidence="2">ATCC 29371 / PCC 7437</strain>
    </source>
</reference>
<dbReference type="STRING" id="111780.Sta7437_3467"/>
<dbReference type="SUPFAM" id="SSF48452">
    <property type="entry name" value="TPR-like"/>
    <property type="match status" value="1"/>
</dbReference>
<dbReference type="eggNOG" id="COG0457">
    <property type="taxonomic scope" value="Bacteria"/>
</dbReference>
<name>K9XWQ4_STAC7</name>
<evidence type="ECO:0000313" key="1">
    <source>
        <dbReference type="EMBL" id="AFZ36968.1"/>
    </source>
</evidence>
<dbReference type="InterPro" id="IPR019734">
    <property type="entry name" value="TPR_rpt"/>
</dbReference>